<dbReference type="EMBL" id="KN846991">
    <property type="protein sequence ID" value="KIW91121.1"/>
    <property type="molecule type" value="Genomic_DNA"/>
</dbReference>
<keyword evidence="2" id="KW-1185">Reference proteome</keyword>
<accession>A0A0D2EM86</accession>
<evidence type="ECO:0000313" key="2">
    <source>
        <dbReference type="Proteomes" id="UP000053789"/>
    </source>
</evidence>
<reference evidence="1" key="1">
    <citation type="submission" date="2015-01" db="EMBL/GenBank/DDBJ databases">
        <title>The Genome Sequence of Cladophialophora bantiana CBS 173.52.</title>
        <authorList>
            <consortium name="The Broad Institute Genomics Platform"/>
            <person name="Cuomo C."/>
            <person name="de Hoog S."/>
            <person name="Gorbushina A."/>
            <person name="Stielow B."/>
            <person name="Teixiera M."/>
            <person name="Abouelleil A."/>
            <person name="Chapman S.B."/>
            <person name="Priest M."/>
            <person name="Young S.K."/>
            <person name="Wortman J."/>
            <person name="Nusbaum C."/>
            <person name="Birren B."/>
        </authorList>
    </citation>
    <scope>NUCLEOTIDE SEQUENCE [LARGE SCALE GENOMIC DNA]</scope>
    <source>
        <strain evidence="1">CBS 173.52</strain>
    </source>
</reference>
<sequence>MAAATSTSPATRSSTLADHPSLQPAFHLTIVIGPATPVGSLSRGTPLTVVPLISGTFVSEPGFPVRVDARLRGPGVDYVHNDPDGGRMRLRSDLVVGSYDFATAIDHASNGVASPAANAPPPPVPLSASAFALVEEECFLSLSLHKGIHLGTRLLNLHQPCFRFLHFLPAHLAILTLAQIKYKLVNVVSTATTTLTKVMLEHRQLNGLARISHRSRHAKGHISADLRGERMPNG</sequence>
<gene>
    <name evidence="1" type="ORF">Z519_08015</name>
</gene>
<dbReference type="AlphaFoldDB" id="A0A0D2EM86"/>
<dbReference type="HOGENOM" id="CLU_1184903_0_0_1"/>
<dbReference type="OrthoDB" id="2544694at2759"/>
<dbReference type="RefSeq" id="XP_016617790.1">
    <property type="nucleotide sequence ID" value="XM_016765745.1"/>
</dbReference>
<protein>
    <submittedName>
        <fullName evidence="1">Uncharacterized protein</fullName>
    </submittedName>
</protein>
<evidence type="ECO:0000313" key="1">
    <source>
        <dbReference type="EMBL" id="KIW91121.1"/>
    </source>
</evidence>
<dbReference type="Gene3D" id="2.40.160.20">
    <property type="match status" value="1"/>
</dbReference>
<proteinExistence type="predicted"/>
<dbReference type="Pfam" id="PF11578">
    <property type="entry name" value="DUF3237"/>
    <property type="match status" value="1"/>
</dbReference>
<organism evidence="1 2">
    <name type="scientific">Cladophialophora bantiana (strain ATCC 10958 / CBS 173.52 / CDC B-1940 / NIH 8579)</name>
    <name type="common">Xylohypha bantiana</name>
    <dbReference type="NCBI Taxonomy" id="1442370"/>
    <lineage>
        <taxon>Eukaryota</taxon>
        <taxon>Fungi</taxon>
        <taxon>Dikarya</taxon>
        <taxon>Ascomycota</taxon>
        <taxon>Pezizomycotina</taxon>
        <taxon>Eurotiomycetes</taxon>
        <taxon>Chaetothyriomycetidae</taxon>
        <taxon>Chaetothyriales</taxon>
        <taxon>Herpotrichiellaceae</taxon>
        <taxon>Cladophialophora</taxon>
    </lineage>
</organism>
<dbReference type="GeneID" id="27700943"/>
<name>A0A0D2EM86_CLAB1</name>
<dbReference type="Proteomes" id="UP000053789">
    <property type="component" value="Unassembled WGS sequence"/>
</dbReference>
<dbReference type="VEuPathDB" id="FungiDB:Z519_08015"/>